<dbReference type="GO" id="GO:0004601">
    <property type="term" value="F:peroxidase activity"/>
    <property type="evidence" value="ECO:0007669"/>
    <property type="project" value="UniProtKB-KW"/>
</dbReference>
<dbReference type="PANTHER" id="PTHR11475:SF143">
    <property type="entry name" value="PUTATIVE-RELATED"/>
    <property type="match status" value="1"/>
</dbReference>
<dbReference type="PRINTS" id="PR00457">
    <property type="entry name" value="ANPEROXIDASE"/>
</dbReference>
<dbReference type="GO" id="GO:0046872">
    <property type="term" value="F:metal ion binding"/>
    <property type="evidence" value="ECO:0007669"/>
    <property type="project" value="UniProtKB-KW"/>
</dbReference>
<dbReference type="InterPro" id="IPR037120">
    <property type="entry name" value="Haem_peroxidase_sf_animal"/>
</dbReference>
<dbReference type="GO" id="GO:0020037">
    <property type="term" value="F:heme binding"/>
    <property type="evidence" value="ECO:0007669"/>
    <property type="project" value="InterPro"/>
</dbReference>
<accession>A0AAV2AZR1</accession>
<name>A0AAV2AZR1_9ARAC</name>
<dbReference type="InterPro" id="IPR019791">
    <property type="entry name" value="Haem_peroxidase_animal"/>
</dbReference>
<evidence type="ECO:0000256" key="2">
    <source>
        <dbReference type="PIRSR" id="PIRSR619791-2"/>
    </source>
</evidence>
<dbReference type="GO" id="GO:0006979">
    <property type="term" value="P:response to oxidative stress"/>
    <property type="evidence" value="ECO:0007669"/>
    <property type="project" value="InterPro"/>
</dbReference>
<dbReference type="InterPro" id="IPR010255">
    <property type="entry name" value="Haem_peroxidase_sf"/>
</dbReference>
<evidence type="ECO:0008006" key="5">
    <source>
        <dbReference type="Google" id="ProtNLM"/>
    </source>
</evidence>
<dbReference type="PANTHER" id="PTHR11475">
    <property type="entry name" value="OXIDASE/PEROXIDASE"/>
    <property type="match status" value="1"/>
</dbReference>
<keyword evidence="1" id="KW-0575">Peroxidase</keyword>
<organism evidence="3 4">
    <name type="scientific">Larinioides sclopetarius</name>
    <dbReference type="NCBI Taxonomy" id="280406"/>
    <lineage>
        <taxon>Eukaryota</taxon>
        <taxon>Metazoa</taxon>
        <taxon>Ecdysozoa</taxon>
        <taxon>Arthropoda</taxon>
        <taxon>Chelicerata</taxon>
        <taxon>Arachnida</taxon>
        <taxon>Araneae</taxon>
        <taxon>Araneomorphae</taxon>
        <taxon>Entelegynae</taxon>
        <taxon>Araneoidea</taxon>
        <taxon>Araneidae</taxon>
        <taxon>Larinioides</taxon>
    </lineage>
</organism>
<dbReference type="Pfam" id="PF03098">
    <property type="entry name" value="An_peroxidase"/>
    <property type="match status" value="1"/>
</dbReference>
<evidence type="ECO:0000256" key="1">
    <source>
        <dbReference type="ARBA" id="ARBA00022559"/>
    </source>
</evidence>
<sequence>MLLFTFDSSFNDSSCNKNSLYQDPGIICKIQDTIQCDYSYPYRKYDGSCNNLYISRLGMVNQCFLRFTPPYYEALDCCSEENVNKPECKPISIRSDDPFYSQFNKICINFKRDEQCSCNNSKKRTQKNGVTSVIDLSHLYSVSADKSNELRALDGTGKLKSNATSVGCLLPTGKDPADSFCPKLQESECFKEGDPRVNQHASMTSLQTIFTREHNRIASSLKQMNPHWREEKLFQETRKIVTAEFQSIVFKDYLPILLSSRIMEEFGMIVQNGTNGIIYDPSVILGSWNEFAVGSFRLHSTVPTNIGALNLRFKDTFSNPDLIRQGYLSELIKGSQKVPSEEFYRYVIKDLTNFLYQKPGMSYGQDLSAIDIQRGRDHGLAPYVDVVKFCSDGTILISSFDDLYNYRLMSKKNANLLKRIYAAKENIDMYVGMQMENHMPGAVTGPSTVCINAKQFFFEQKGDRFYFDLEGPKAPFSA</sequence>
<keyword evidence="4" id="KW-1185">Reference proteome</keyword>
<protein>
    <recommendedName>
        <fullName evidence="5">Peroxidase</fullName>
    </recommendedName>
</protein>
<keyword evidence="2" id="KW-0349">Heme</keyword>
<evidence type="ECO:0000313" key="4">
    <source>
        <dbReference type="Proteomes" id="UP001497382"/>
    </source>
</evidence>
<gene>
    <name evidence="3" type="ORF">LARSCL_LOCUS15626</name>
</gene>
<dbReference type="SUPFAM" id="SSF48113">
    <property type="entry name" value="Heme-dependent peroxidases"/>
    <property type="match status" value="1"/>
</dbReference>
<evidence type="ECO:0000313" key="3">
    <source>
        <dbReference type="EMBL" id="CAL1288900.1"/>
    </source>
</evidence>
<feature type="non-terminal residue" evidence="3">
    <location>
        <position position="478"/>
    </location>
</feature>
<dbReference type="AlphaFoldDB" id="A0AAV2AZR1"/>
<dbReference type="Proteomes" id="UP001497382">
    <property type="component" value="Unassembled WGS sequence"/>
</dbReference>
<dbReference type="PROSITE" id="PS50292">
    <property type="entry name" value="PEROXIDASE_3"/>
    <property type="match status" value="1"/>
</dbReference>
<reference evidence="3 4" key="1">
    <citation type="submission" date="2024-04" db="EMBL/GenBank/DDBJ databases">
        <authorList>
            <person name="Rising A."/>
            <person name="Reimegard J."/>
            <person name="Sonavane S."/>
            <person name="Akerstrom W."/>
            <person name="Nylinder S."/>
            <person name="Hedman E."/>
            <person name="Kallberg Y."/>
        </authorList>
    </citation>
    <scope>NUCLEOTIDE SEQUENCE [LARGE SCALE GENOMIC DNA]</scope>
</reference>
<keyword evidence="1" id="KW-0560">Oxidoreductase</keyword>
<dbReference type="EMBL" id="CAXIEN010000239">
    <property type="protein sequence ID" value="CAL1288900.1"/>
    <property type="molecule type" value="Genomic_DNA"/>
</dbReference>
<proteinExistence type="predicted"/>
<feature type="binding site" description="axial binding residue" evidence="2">
    <location>
        <position position="299"/>
    </location>
    <ligand>
        <name>heme b</name>
        <dbReference type="ChEBI" id="CHEBI:60344"/>
    </ligand>
    <ligandPart>
        <name>Fe</name>
        <dbReference type="ChEBI" id="CHEBI:18248"/>
    </ligandPart>
</feature>
<dbReference type="Gene3D" id="1.10.640.10">
    <property type="entry name" value="Haem peroxidase domain superfamily, animal type"/>
    <property type="match status" value="1"/>
</dbReference>
<keyword evidence="2" id="KW-0408">Iron</keyword>
<comment type="caution">
    <text evidence="3">The sequence shown here is derived from an EMBL/GenBank/DDBJ whole genome shotgun (WGS) entry which is preliminary data.</text>
</comment>
<keyword evidence="2" id="KW-0479">Metal-binding</keyword>